<keyword evidence="1" id="KW-1133">Transmembrane helix</keyword>
<sequence>MEFLQDNILPSLQTYSILLFRKTLSALSSPQDADKLLSNIQQNYLEPYLLVPLANIIDTSSSAFSSANIVSLLTLLLAIYISLRILDYARRVIMFWVMLVVRLTFWAAVIGVGLWVYNVGVETAMQDAGWFWGVVQGFLEDFVVNANAESATGRGGQYYGGPGAGGSRGQGIEMENIETVAEGLTYIFG</sequence>
<keyword evidence="1" id="KW-0812">Transmembrane</keyword>
<proteinExistence type="predicted"/>
<evidence type="ECO:0000313" key="2">
    <source>
        <dbReference type="EMBL" id="GAM41444.1"/>
    </source>
</evidence>
<feature type="transmembrane region" description="Helical" evidence="1">
    <location>
        <begin position="95"/>
        <end position="117"/>
    </location>
</feature>
<evidence type="ECO:0000256" key="1">
    <source>
        <dbReference type="SAM" id="Phobius"/>
    </source>
</evidence>
<dbReference type="AlphaFoldDB" id="A0A6V8HKK9"/>
<feature type="transmembrane region" description="Helical" evidence="1">
    <location>
        <begin position="63"/>
        <end position="83"/>
    </location>
</feature>
<dbReference type="EMBL" id="DF933838">
    <property type="protein sequence ID" value="GAM41444.1"/>
    <property type="molecule type" value="Genomic_DNA"/>
</dbReference>
<dbReference type="Pfam" id="PF12716">
    <property type="entry name" value="Apq12"/>
    <property type="match status" value="1"/>
</dbReference>
<name>A0A6V8HKK9_TALPI</name>
<organism evidence="2 3">
    <name type="scientific">Talaromyces pinophilus</name>
    <name type="common">Penicillium pinophilum</name>
    <dbReference type="NCBI Taxonomy" id="128442"/>
    <lineage>
        <taxon>Eukaryota</taxon>
        <taxon>Fungi</taxon>
        <taxon>Dikarya</taxon>
        <taxon>Ascomycota</taxon>
        <taxon>Pezizomycotina</taxon>
        <taxon>Eurotiomycetes</taxon>
        <taxon>Eurotiomycetidae</taxon>
        <taxon>Eurotiales</taxon>
        <taxon>Trichocomaceae</taxon>
        <taxon>Talaromyces</taxon>
        <taxon>Talaromyces sect. Talaromyces</taxon>
    </lineage>
</organism>
<keyword evidence="1" id="KW-0472">Membrane</keyword>
<reference evidence="3" key="1">
    <citation type="journal article" date="2015" name="Genome Announc.">
        <title>Draft genome sequence of Talaromyces cellulolyticus strain Y-94, a source of lignocellulosic biomass-degrading enzymes.</title>
        <authorList>
            <person name="Fujii T."/>
            <person name="Koike H."/>
            <person name="Sawayama S."/>
            <person name="Yano S."/>
            <person name="Inoue H."/>
        </authorList>
    </citation>
    <scope>NUCLEOTIDE SEQUENCE [LARGE SCALE GENOMIC DNA]</scope>
    <source>
        <strain evidence="3">Y-94</strain>
    </source>
</reference>
<evidence type="ECO:0000313" key="3">
    <source>
        <dbReference type="Proteomes" id="UP000053095"/>
    </source>
</evidence>
<dbReference type="Proteomes" id="UP000053095">
    <property type="component" value="Unassembled WGS sequence"/>
</dbReference>
<comment type="caution">
    <text evidence="2">The sequence shown here is derived from an EMBL/GenBank/DDBJ whole genome shotgun (WGS) entry which is preliminary data.</text>
</comment>
<keyword evidence="3" id="KW-1185">Reference proteome</keyword>
<dbReference type="InterPro" id="IPR024316">
    <property type="entry name" value="APQ12"/>
</dbReference>
<gene>
    <name evidence="2" type="ORF">TCE0_042r14570</name>
</gene>
<accession>A0A6V8HKK9</accession>
<protein>
    <submittedName>
        <fullName evidence="2">Uncharacterized protein</fullName>
    </submittedName>
</protein>